<dbReference type="EMBL" id="CALNXK010000010">
    <property type="protein sequence ID" value="CAH3042644.1"/>
    <property type="molecule type" value="Genomic_DNA"/>
</dbReference>
<dbReference type="Pfam" id="PF01391">
    <property type="entry name" value="Collagen"/>
    <property type="match status" value="1"/>
</dbReference>
<evidence type="ECO:0000313" key="4">
    <source>
        <dbReference type="Proteomes" id="UP001159405"/>
    </source>
</evidence>
<feature type="domain" description="CTHRC1 C-terminal" evidence="2">
    <location>
        <begin position="252"/>
        <end position="380"/>
    </location>
</feature>
<dbReference type="PANTHER" id="PTHR24637">
    <property type="entry name" value="COLLAGEN"/>
    <property type="match status" value="1"/>
</dbReference>
<keyword evidence="4" id="KW-1185">Reference proteome</keyword>
<comment type="caution">
    <text evidence="3">The sequence shown here is derived from an EMBL/GenBank/DDBJ whole genome shotgun (WGS) entry which is preliminary data.</text>
</comment>
<dbReference type="InterPro" id="IPR057873">
    <property type="entry name" value="CTHRC1_C"/>
</dbReference>
<sequence>MLLFQDCQFTKIKDDTTLHVVFQGNILLGGCSNCCKRWFITFNGTECGGPLPIDAVLWISNSNNDDHRHGAIESYCDNKREYPRWHQHWKLSRLWKLQWSHGVDVSVSVVCHSHSPDTIKRLFHLSSFVGLHLPETKTKMFGTTSDVAVMKLVLLFCLFFYIRSVSTVAPAKGGLCAQGATGLPGRNAGEKGVAGPPGPRGVKGEAGEKGVVGPPGPRGFKGEAGKKGVVGPRGPRGIKGEAGPVGKVAAEQRNWKQCAWKKQENKDIGLIKDCQFTKIKDNATLHVVFQGNIYLGGCDSCCKRWFITFNDAECSGPLPIDAALWIPNGNTNDHRHGAIEGYCDNIRKGNIRVGINIGNCPNYGNSNGNTGWMSVSRLIIEEVPRSQQ</sequence>
<dbReference type="Pfam" id="PF25815">
    <property type="entry name" value="CTHRC1_C"/>
    <property type="match status" value="2"/>
</dbReference>
<dbReference type="PANTHER" id="PTHR24637:SF421">
    <property type="entry name" value="CUTICLE COLLAGEN DPY-2"/>
    <property type="match status" value="1"/>
</dbReference>
<dbReference type="Proteomes" id="UP001159405">
    <property type="component" value="Unassembled WGS sequence"/>
</dbReference>
<protein>
    <recommendedName>
        <fullName evidence="2">CTHRC1 C-terminal domain-containing protein</fullName>
    </recommendedName>
</protein>
<proteinExistence type="predicted"/>
<evidence type="ECO:0000256" key="1">
    <source>
        <dbReference type="SAM" id="MobiDB-lite"/>
    </source>
</evidence>
<name>A0ABN8N783_9CNID</name>
<dbReference type="InterPro" id="IPR008160">
    <property type="entry name" value="Collagen"/>
</dbReference>
<feature type="region of interest" description="Disordered" evidence="1">
    <location>
        <begin position="186"/>
        <end position="246"/>
    </location>
</feature>
<feature type="domain" description="CTHRC1 C-terminal" evidence="2">
    <location>
        <begin position="5"/>
        <end position="79"/>
    </location>
</feature>
<gene>
    <name evidence="3" type="ORF">PLOB_00001041</name>
</gene>
<reference evidence="3 4" key="1">
    <citation type="submission" date="2022-05" db="EMBL/GenBank/DDBJ databases">
        <authorList>
            <consortium name="Genoscope - CEA"/>
            <person name="William W."/>
        </authorList>
    </citation>
    <scope>NUCLEOTIDE SEQUENCE [LARGE SCALE GENOMIC DNA]</scope>
</reference>
<accession>A0ABN8N783</accession>
<evidence type="ECO:0000313" key="3">
    <source>
        <dbReference type="EMBL" id="CAH3042644.1"/>
    </source>
</evidence>
<evidence type="ECO:0000259" key="2">
    <source>
        <dbReference type="Pfam" id="PF25815"/>
    </source>
</evidence>
<organism evidence="3 4">
    <name type="scientific">Porites lobata</name>
    <dbReference type="NCBI Taxonomy" id="104759"/>
    <lineage>
        <taxon>Eukaryota</taxon>
        <taxon>Metazoa</taxon>
        <taxon>Cnidaria</taxon>
        <taxon>Anthozoa</taxon>
        <taxon>Hexacorallia</taxon>
        <taxon>Scleractinia</taxon>
        <taxon>Fungiina</taxon>
        <taxon>Poritidae</taxon>
        <taxon>Porites</taxon>
    </lineage>
</organism>